<accession>A0A0B8TBG5</accession>
<reference evidence="1 2" key="2">
    <citation type="journal article" date="2015" name="PLoS ONE">
        <title>Whole-Genome Optical Mapping and Finished Genome Sequence of Sphingobacterium deserti sp. nov., a New Species Isolated from the Western Desert of China.</title>
        <authorList>
            <person name="Teng C."/>
            <person name="Zhou Z."/>
            <person name="Molnar I."/>
            <person name="Li X."/>
            <person name="Tang R."/>
            <person name="Chen M."/>
            <person name="Wang L."/>
            <person name="Su S."/>
            <person name="Zhang W."/>
            <person name="Lin M."/>
        </authorList>
    </citation>
    <scope>NUCLEOTIDE SEQUENCE [LARGE SCALE GENOMIC DNA]</scope>
    <source>
        <strain evidence="2">ACCC05744</strain>
    </source>
</reference>
<proteinExistence type="predicted"/>
<comment type="caution">
    <text evidence="1">The sequence shown here is derived from an EMBL/GenBank/DDBJ whole genome shotgun (WGS) entry which is preliminary data.</text>
</comment>
<keyword evidence="2" id="KW-1185">Reference proteome</keyword>
<evidence type="ECO:0000313" key="1">
    <source>
        <dbReference type="EMBL" id="KGE15525.1"/>
    </source>
</evidence>
<gene>
    <name evidence="1" type="ORF">DI53_0629</name>
</gene>
<dbReference type="Proteomes" id="UP000031802">
    <property type="component" value="Unassembled WGS sequence"/>
</dbReference>
<protein>
    <submittedName>
        <fullName evidence="1">Uncharacterized protein</fullName>
    </submittedName>
</protein>
<organism evidence="1 2">
    <name type="scientific">Sphingobacterium deserti</name>
    <dbReference type="NCBI Taxonomy" id="1229276"/>
    <lineage>
        <taxon>Bacteria</taxon>
        <taxon>Pseudomonadati</taxon>
        <taxon>Bacteroidota</taxon>
        <taxon>Sphingobacteriia</taxon>
        <taxon>Sphingobacteriales</taxon>
        <taxon>Sphingobacteriaceae</taxon>
        <taxon>Sphingobacterium</taxon>
    </lineage>
</organism>
<dbReference type="STRING" id="1229276.DI53_0629"/>
<evidence type="ECO:0000313" key="2">
    <source>
        <dbReference type="Proteomes" id="UP000031802"/>
    </source>
</evidence>
<reference evidence="2" key="1">
    <citation type="submission" date="2014-04" db="EMBL/GenBank/DDBJ databases">
        <title>Whole-Genome optical mapping and complete genome sequence of Sphingobacterium deserti sp. nov., a new spaces isolated from desert in the west of China.</title>
        <authorList>
            <person name="Teng C."/>
            <person name="Zhou Z."/>
            <person name="Li X."/>
            <person name="Chen M."/>
            <person name="Lin M."/>
            <person name="Wang L."/>
            <person name="Su S."/>
            <person name="Zhang C."/>
            <person name="Zhang W."/>
        </authorList>
    </citation>
    <scope>NUCLEOTIDE SEQUENCE [LARGE SCALE GENOMIC DNA]</scope>
    <source>
        <strain evidence="2">ACCC05744</strain>
    </source>
</reference>
<name>A0A0B8TBG5_9SPHI</name>
<dbReference type="AlphaFoldDB" id="A0A0B8TBG5"/>
<dbReference type="EMBL" id="JJMU01000010">
    <property type="protein sequence ID" value="KGE15525.1"/>
    <property type="molecule type" value="Genomic_DNA"/>
</dbReference>
<sequence>MFGLCGWKNEYSVYSQTHLVLQNFERLFASYTN</sequence>